<organism evidence="2 3">
    <name type="scientific">Athelia psychrophila</name>
    <dbReference type="NCBI Taxonomy" id="1759441"/>
    <lineage>
        <taxon>Eukaryota</taxon>
        <taxon>Fungi</taxon>
        <taxon>Dikarya</taxon>
        <taxon>Basidiomycota</taxon>
        <taxon>Agaricomycotina</taxon>
        <taxon>Agaricomycetes</taxon>
        <taxon>Agaricomycetidae</taxon>
        <taxon>Atheliales</taxon>
        <taxon>Atheliaceae</taxon>
        <taxon>Athelia</taxon>
    </lineage>
</organism>
<reference evidence="2 3" key="1">
    <citation type="journal article" date="2016" name="Mol. Biol. Evol.">
        <title>Comparative Genomics of Early-Diverging Mushroom-Forming Fungi Provides Insights into the Origins of Lignocellulose Decay Capabilities.</title>
        <authorList>
            <person name="Nagy L.G."/>
            <person name="Riley R."/>
            <person name="Tritt A."/>
            <person name="Adam C."/>
            <person name="Daum C."/>
            <person name="Floudas D."/>
            <person name="Sun H."/>
            <person name="Yadav J.S."/>
            <person name="Pangilinan J."/>
            <person name="Larsson K.H."/>
            <person name="Matsuura K."/>
            <person name="Barry K."/>
            <person name="Labutti K."/>
            <person name="Kuo R."/>
            <person name="Ohm R.A."/>
            <person name="Bhattacharya S.S."/>
            <person name="Shirouzu T."/>
            <person name="Yoshinaga Y."/>
            <person name="Martin F.M."/>
            <person name="Grigoriev I.V."/>
            <person name="Hibbett D.S."/>
        </authorList>
    </citation>
    <scope>NUCLEOTIDE SEQUENCE [LARGE SCALE GENOMIC DNA]</scope>
    <source>
        <strain evidence="2 3">CBS 109695</strain>
    </source>
</reference>
<evidence type="ECO:0000313" key="3">
    <source>
        <dbReference type="Proteomes" id="UP000076532"/>
    </source>
</evidence>
<feature type="non-terminal residue" evidence="2">
    <location>
        <position position="185"/>
    </location>
</feature>
<feature type="domain" description="DDE-1" evidence="1">
    <location>
        <begin position="5"/>
        <end position="172"/>
    </location>
</feature>
<keyword evidence="3" id="KW-1185">Reference proteome</keyword>
<dbReference type="PANTHER" id="PTHR19303:SF74">
    <property type="entry name" value="POGO TRANSPOSABLE ELEMENT WITH KRAB DOMAIN"/>
    <property type="match status" value="1"/>
</dbReference>
<dbReference type="Pfam" id="PF03184">
    <property type="entry name" value="DDE_1"/>
    <property type="match status" value="1"/>
</dbReference>
<proteinExistence type="predicted"/>
<accession>A0A166B522</accession>
<dbReference type="Proteomes" id="UP000076532">
    <property type="component" value="Unassembled WGS sequence"/>
</dbReference>
<dbReference type="GO" id="GO:0003677">
    <property type="term" value="F:DNA binding"/>
    <property type="evidence" value="ECO:0007669"/>
    <property type="project" value="TreeGrafter"/>
</dbReference>
<protein>
    <submittedName>
        <fullName evidence="2">CENP-B protein</fullName>
    </submittedName>
</protein>
<gene>
    <name evidence="2" type="ORF">FIBSPDRAFT_654968</name>
</gene>
<dbReference type="InterPro" id="IPR004875">
    <property type="entry name" value="DDE_SF_endonuclease_dom"/>
</dbReference>
<sequence>DGNRQLITVVDCICDDGTVLPPLIIMKGKRPSYGWVKDSELEEGWIAASPNGWTDNELGLKWMEHVFDSATCEKANGKWRCLVLDNHESHISLEFIDYAWSHKIIVVSLAPKTSGKTQPLDVAVFRPYQMAYGRAADDEVRGGVNITKQDFTRILPKARKATFTRANILRGFEQTGIWPFNRDVF</sequence>
<dbReference type="AlphaFoldDB" id="A0A166B522"/>
<dbReference type="OrthoDB" id="3260707at2759"/>
<name>A0A166B522_9AGAM</name>
<dbReference type="PANTHER" id="PTHR19303">
    <property type="entry name" value="TRANSPOSON"/>
    <property type="match status" value="1"/>
</dbReference>
<dbReference type="STRING" id="436010.A0A166B522"/>
<dbReference type="InterPro" id="IPR050863">
    <property type="entry name" value="CenT-Element_Derived"/>
</dbReference>
<dbReference type="EMBL" id="KV417650">
    <property type="protein sequence ID" value="KZP12286.1"/>
    <property type="molecule type" value="Genomic_DNA"/>
</dbReference>
<dbReference type="GO" id="GO:0005634">
    <property type="term" value="C:nucleus"/>
    <property type="evidence" value="ECO:0007669"/>
    <property type="project" value="TreeGrafter"/>
</dbReference>
<feature type="non-terminal residue" evidence="2">
    <location>
        <position position="1"/>
    </location>
</feature>
<evidence type="ECO:0000313" key="2">
    <source>
        <dbReference type="EMBL" id="KZP12286.1"/>
    </source>
</evidence>
<evidence type="ECO:0000259" key="1">
    <source>
        <dbReference type="Pfam" id="PF03184"/>
    </source>
</evidence>